<proteinExistence type="predicted"/>
<protein>
    <submittedName>
        <fullName evidence="2">Uncharacterized protein</fullName>
    </submittedName>
</protein>
<gene>
    <name evidence="2" type="ORF">TRAPUB_3633</name>
</gene>
<evidence type="ECO:0000313" key="3">
    <source>
        <dbReference type="Proteomes" id="UP000184267"/>
    </source>
</evidence>
<name>A0A1M2VDB9_TRAPU</name>
<comment type="caution">
    <text evidence="2">The sequence shown here is derived from an EMBL/GenBank/DDBJ whole genome shotgun (WGS) entry which is preliminary data.</text>
</comment>
<dbReference type="EMBL" id="MNAD01001432">
    <property type="protein sequence ID" value="OJT05546.1"/>
    <property type="molecule type" value="Genomic_DNA"/>
</dbReference>
<feature type="region of interest" description="Disordered" evidence="1">
    <location>
        <begin position="80"/>
        <end position="111"/>
    </location>
</feature>
<evidence type="ECO:0000256" key="1">
    <source>
        <dbReference type="SAM" id="MobiDB-lite"/>
    </source>
</evidence>
<accession>A0A1M2VDB9</accession>
<keyword evidence="3" id="KW-1185">Reference proteome</keyword>
<evidence type="ECO:0000313" key="2">
    <source>
        <dbReference type="EMBL" id="OJT05546.1"/>
    </source>
</evidence>
<feature type="compositionally biased region" description="Basic and acidic residues" evidence="1">
    <location>
        <begin position="87"/>
        <end position="111"/>
    </location>
</feature>
<dbReference type="Proteomes" id="UP000184267">
    <property type="component" value="Unassembled WGS sequence"/>
</dbReference>
<dbReference type="AlphaFoldDB" id="A0A1M2VDB9"/>
<sequence length="127" mass="14083">MSSRSHAVNTLLQVCSAHVWKRGELGTTLQRFHVTAGALNGRRFIQWRSARGIPGSSNGSPSMRCGLVRPEWADKVAVGRAGKRRAGLRDGGRAPWRERHPPTRFEGDGIYRHGVCPDAPRREFAGR</sequence>
<reference evidence="2 3" key="1">
    <citation type="submission" date="2016-10" db="EMBL/GenBank/DDBJ databases">
        <title>Genome sequence of the basidiomycete white-rot fungus Trametes pubescens.</title>
        <authorList>
            <person name="Makela M.R."/>
            <person name="Granchi Z."/>
            <person name="Peng M."/>
            <person name="De Vries R.P."/>
            <person name="Grigoriev I."/>
            <person name="Riley R."/>
            <person name="Hilden K."/>
        </authorList>
    </citation>
    <scope>NUCLEOTIDE SEQUENCE [LARGE SCALE GENOMIC DNA]</scope>
    <source>
        <strain evidence="2 3">FBCC735</strain>
    </source>
</reference>
<organism evidence="2 3">
    <name type="scientific">Trametes pubescens</name>
    <name type="common">White-rot fungus</name>
    <dbReference type="NCBI Taxonomy" id="154538"/>
    <lineage>
        <taxon>Eukaryota</taxon>
        <taxon>Fungi</taxon>
        <taxon>Dikarya</taxon>
        <taxon>Basidiomycota</taxon>
        <taxon>Agaricomycotina</taxon>
        <taxon>Agaricomycetes</taxon>
        <taxon>Polyporales</taxon>
        <taxon>Polyporaceae</taxon>
        <taxon>Trametes</taxon>
    </lineage>
</organism>